<dbReference type="Gene3D" id="1.10.150.20">
    <property type="entry name" value="5' to 3' exonuclease, C-terminal subdomain"/>
    <property type="match status" value="1"/>
</dbReference>
<dbReference type="Pfam" id="PF00476">
    <property type="entry name" value="DNA_pol_A"/>
    <property type="match status" value="1"/>
</dbReference>
<dbReference type="GO" id="GO:0004527">
    <property type="term" value="F:exonuclease activity"/>
    <property type="evidence" value="ECO:0007669"/>
    <property type="project" value="UniProtKB-KW"/>
</dbReference>
<keyword evidence="5" id="KW-0378">Hydrolase</keyword>
<dbReference type="PATRIC" id="fig|1114960.4.peg.4866"/>
<dbReference type="Gene3D" id="1.20.1060.10">
    <property type="entry name" value="Taq DNA Polymerase, Chain T, domain 4"/>
    <property type="match status" value="1"/>
</dbReference>
<dbReference type="InterPro" id="IPR043502">
    <property type="entry name" value="DNA/RNA_pol_sf"/>
</dbReference>
<dbReference type="Proteomes" id="UP000005064">
    <property type="component" value="Unassembled WGS sequence"/>
</dbReference>
<dbReference type="InterPro" id="IPR002298">
    <property type="entry name" value="DNA_polymerase_A"/>
</dbReference>
<dbReference type="GO" id="GO:0003887">
    <property type="term" value="F:DNA-directed DNA polymerase activity"/>
    <property type="evidence" value="ECO:0007669"/>
    <property type="project" value="UniProtKB-EC"/>
</dbReference>
<dbReference type="SMART" id="SM00482">
    <property type="entry name" value="POLAc"/>
    <property type="match status" value="1"/>
</dbReference>
<dbReference type="PANTHER" id="PTHR10133">
    <property type="entry name" value="DNA POLYMERASE I"/>
    <property type="match status" value="1"/>
</dbReference>
<comment type="caution">
    <text evidence="5">The sequence shown here is derived from an EMBL/GenBank/DDBJ whole genome shotgun (WGS) entry which is preliminary data.</text>
</comment>
<dbReference type="NCBIfam" id="NF011538">
    <property type="entry name" value="PRK14975.1-1"/>
    <property type="match status" value="1"/>
</dbReference>
<evidence type="ECO:0000256" key="1">
    <source>
        <dbReference type="ARBA" id="ARBA00012417"/>
    </source>
</evidence>
<evidence type="ECO:0000256" key="3">
    <source>
        <dbReference type="ARBA" id="ARBA00049244"/>
    </source>
</evidence>
<organism evidence="5 6">
    <name type="scientific">Rhodococcus pyridinivorans AK37</name>
    <dbReference type="NCBI Taxonomy" id="1114960"/>
    <lineage>
        <taxon>Bacteria</taxon>
        <taxon>Bacillati</taxon>
        <taxon>Actinomycetota</taxon>
        <taxon>Actinomycetes</taxon>
        <taxon>Mycobacteriales</taxon>
        <taxon>Nocardiaceae</taxon>
        <taxon>Rhodococcus</taxon>
    </lineage>
</organism>
<dbReference type="PANTHER" id="PTHR10133:SF27">
    <property type="entry name" value="DNA POLYMERASE NU"/>
    <property type="match status" value="1"/>
</dbReference>
<dbReference type="EMBL" id="AHBW01000066">
    <property type="protein sequence ID" value="EHK80535.1"/>
    <property type="molecule type" value="Genomic_DNA"/>
</dbReference>
<dbReference type="Gene3D" id="3.30.70.370">
    <property type="match status" value="1"/>
</dbReference>
<sequence>MAVLAGIALDTGEFEGESGGHRASGSVAVMEHTVWVRTVVVPHPADGRGRRGASIVEVDAFGAPLSSVREYPGFADAVAAIEAESRPRWVWTSTASVYPELLRADVRVQRCHDLATTGAILAVREGLPPPTAEEPVDERPGLFDAAPAIDVEAVVEQFAEQRRRISGDARLELLTAAESAGALAAAEMGFDGLPFSAQAHRRLLEDTLGPRPTGYDLPSRIAEVVEEVSAVFGRPVNPASHSEVLEAFRREGITVESTRKHVLQRIDHPAVPLLLRHRELSKLYSTNGWHWLDTWVRDDRFRPVYVPGAVVSGRWASRGGGALQIPKALRSSVIADPGRSFVVADAGQLEPRILAAMSGDRRMVAAAGSDDLYAPVAAASFGGDRAKAKVAVLGVLYGATSGDARALLTVLRRSFPTAVDFVERAARAGERGEVVHSWLGRACPPAPEGFHSHGDAHARGRFTRNFVVQATAAEWALCVLAELRRRLTTDPDPTAGDLVFFQHDEVVVHTGNPELASSHITASVEVATRLMFGDTQVRFPMDTAVRSVYAEDAGGE</sequence>
<name>H0JYD3_9NOCA</name>
<dbReference type="AlphaFoldDB" id="H0JYD3"/>
<keyword evidence="2" id="KW-0235">DNA replication</keyword>
<evidence type="ECO:0000259" key="4">
    <source>
        <dbReference type="SMART" id="SM00482"/>
    </source>
</evidence>
<dbReference type="GO" id="GO:0006302">
    <property type="term" value="P:double-strand break repair"/>
    <property type="evidence" value="ECO:0007669"/>
    <property type="project" value="TreeGrafter"/>
</dbReference>
<proteinExistence type="predicted"/>
<dbReference type="GO" id="GO:0006261">
    <property type="term" value="P:DNA-templated DNA replication"/>
    <property type="evidence" value="ECO:0007669"/>
    <property type="project" value="InterPro"/>
</dbReference>
<feature type="domain" description="DNA-directed DNA polymerase family A palm" evidence="4">
    <location>
        <begin position="326"/>
        <end position="514"/>
    </location>
</feature>
<protein>
    <recommendedName>
        <fullName evidence="1">DNA-directed DNA polymerase</fullName>
        <ecNumber evidence="1">2.7.7.7</ecNumber>
    </recommendedName>
</protein>
<dbReference type="InterPro" id="IPR001098">
    <property type="entry name" value="DNA-dir_DNA_pol_A_palm_dom"/>
</dbReference>
<evidence type="ECO:0000313" key="5">
    <source>
        <dbReference type="EMBL" id="EHK80535.1"/>
    </source>
</evidence>
<keyword evidence="5" id="KW-0269">Exonuclease</keyword>
<dbReference type="EC" id="2.7.7.7" evidence="1"/>
<dbReference type="CDD" id="cd06444">
    <property type="entry name" value="DNA_pol_A"/>
    <property type="match status" value="1"/>
</dbReference>
<dbReference type="SUPFAM" id="SSF56672">
    <property type="entry name" value="DNA/RNA polymerases"/>
    <property type="match status" value="1"/>
</dbReference>
<accession>H0JYD3</accession>
<keyword evidence="5" id="KW-0540">Nuclease</keyword>
<gene>
    <name evidence="5" type="ORF">AK37_23889</name>
</gene>
<comment type="catalytic activity">
    <reaction evidence="3">
        <text>DNA(n) + a 2'-deoxyribonucleoside 5'-triphosphate = DNA(n+1) + diphosphate</text>
        <dbReference type="Rhea" id="RHEA:22508"/>
        <dbReference type="Rhea" id="RHEA-COMP:17339"/>
        <dbReference type="Rhea" id="RHEA-COMP:17340"/>
        <dbReference type="ChEBI" id="CHEBI:33019"/>
        <dbReference type="ChEBI" id="CHEBI:61560"/>
        <dbReference type="ChEBI" id="CHEBI:173112"/>
        <dbReference type="EC" id="2.7.7.7"/>
    </reaction>
</comment>
<evidence type="ECO:0000313" key="6">
    <source>
        <dbReference type="Proteomes" id="UP000005064"/>
    </source>
</evidence>
<dbReference type="GO" id="GO:0003677">
    <property type="term" value="F:DNA binding"/>
    <property type="evidence" value="ECO:0007669"/>
    <property type="project" value="InterPro"/>
</dbReference>
<reference evidence="5 6" key="1">
    <citation type="submission" date="2011-12" db="EMBL/GenBank/DDBJ databases">
        <authorList>
            <person name="Kriszt B."/>
            <person name="Tancsics A."/>
            <person name="Cserhati M."/>
            <person name="Toth A."/>
            <person name="Nagy I."/>
            <person name="Horvath B."/>
            <person name="Tamura T."/>
            <person name="Kukolya J."/>
            <person name="Szoboszlay S."/>
        </authorList>
    </citation>
    <scope>NUCLEOTIDE SEQUENCE [LARGE SCALE GENOMIC DNA]</scope>
    <source>
        <strain evidence="5 6">AK37</strain>
    </source>
</reference>
<evidence type="ECO:0000256" key="2">
    <source>
        <dbReference type="ARBA" id="ARBA00022705"/>
    </source>
</evidence>